<dbReference type="eggNOG" id="KOG1248">
    <property type="taxonomic scope" value="Eukaryota"/>
</dbReference>
<dbReference type="InterPro" id="IPR016024">
    <property type="entry name" value="ARM-type_fold"/>
</dbReference>
<dbReference type="InterPro" id="IPR057860">
    <property type="entry name" value="HEAT_RRP12_N"/>
</dbReference>
<comment type="similarity">
    <text evidence="2">Belongs to the RRP12 family.</text>
</comment>
<proteinExistence type="inferred from homology"/>
<evidence type="ECO:0000259" key="5">
    <source>
        <dbReference type="Pfam" id="PF08161"/>
    </source>
</evidence>
<dbReference type="SUPFAM" id="SSF48371">
    <property type="entry name" value="ARM repeat"/>
    <property type="match status" value="1"/>
</dbReference>
<dbReference type="EMBL" id="JH432192">
    <property type="status" value="NOT_ANNOTATED_CDS"/>
    <property type="molecule type" value="Genomic_DNA"/>
</dbReference>
<dbReference type="Pfam" id="PF08161">
    <property type="entry name" value="RRP12_HEAT"/>
    <property type="match status" value="1"/>
</dbReference>
<dbReference type="InterPro" id="IPR012978">
    <property type="entry name" value="HEAT_RRP12"/>
</dbReference>
<dbReference type="Proteomes" id="UP000014500">
    <property type="component" value="Unassembled WGS sequence"/>
</dbReference>
<feature type="region of interest" description="Disordered" evidence="4">
    <location>
        <begin position="926"/>
        <end position="972"/>
    </location>
</feature>
<dbReference type="AlphaFoldDB" id="T1JG61"/>
<keyword evidence="8" id="KW-1185">Reference proteome</keyword>
<evidence type="ECO:0000313" key="7">
    <source>
        <dbReference type="EnsemblMetazoa" id="SMAR012830-PA"/>
    </source>
</evidence>
<dbReference type="Gene3D" id="1.25.10.10">
    <property type="entry name" value="Leucine-rich Repeat Variant"/>
    <property type="match status" value="2"/>
</dbReference>
<name>T1JG61_STRMM</name>
<dbReference type="EnsemblMetazoa" id="SMAR012830-RA">
    <property type="protein sequence ID" value="SMAR012830-PA"/>
    <property type="gene ID" value="SMAR012830"/>
</dbReference>
<organism evidence="7 8">
    <name type="scientific">Strigamia maritima</name>
    <name type="common">European centipede</name>
    <name type="synonym">Geophilus maritimus</name>
    <dbReference type="NCBI Taxonomy" id="126957"/>
    <lineage>
        <taxon>Eukaryota</taxon>
        <taxon>Metazoa</taxon>
        <taxon>Ecdysozoa</taxon>
        <taxon>Arthropoda</taxon>
        <taxon>Myriapoda</taxon>
        <taxon>Chilopoda</taxon>
        <taxon>Pleurostigmophora</taxon>
        <taxon>Geophilomorpha</taxon>
        <taxon>Linotaeniidae</taxon>
        <taxon>Strigamia</taxon>
    </lineage>
</organism>
<dbReference type="InterPro" id="IPR052087">
    <property type="entry name" value="RRP12"/>
</dbReference>
<keyword evidence="3" id="KW-0539">Nucleus</keyword>
<evidence type="ECO:0000259" key="6">
    <source>
        <dbReference type="Pfam" id="PF25772"/>
    </source>
</evidence>
<evidence type="ECO:0000313" key="8">
    <source>
        <dbReference type="Proteomes" id="UP000014500"/>
    </source>
</evidence>
<dbReference type="PANTHER" id="PTHR48287:SF1">
    <property type="entry name" value="ARM REPEAT SUPERFAMILY PROTEIN"/>
    <property type="match status" value="1"/>
</dbReference>
<evidence type="ECO:0000256" key="3">
    <source>
        <dbReference type="ARBA" id="ARBA00023242"/>
    </source>
</evidence>
<dbReference type="GO" id="GO:0005634">
    <property type="term" value="C:nucleus"/>
    <property type="evidence" value="ECO:0007669"/>
    <property type="project" value="UniProtKB-SubCell"/>
</dbReference>
<feature type="domain" description="RRP12 N-terminal HEAT" evidence="6">
    <location>
        <begin position="36"/>
        <end position="269"/>
    </location>
</feature>
<dbReference type="STRING" id="126957.T1JG61"/>
<feature type="domain" description="RRP12 HEAT" evidence="5">
    <location>
        <begin position="342"/>
        <end position="606"/>
    </location>
</feature>
<sequence>MTLENDLCDSVDNLSLLSEKFLFVGTNSQLEKDAGAVFAAITEVIRSQNGKETVTEYVAAMVIITYLETVDDMSELDASMYLISKMMNRVPAAVLNVQFSKISSIFMNIISKNADSTNALLLQNTIRSLSILMKAQELAVWNHSIATHIFKTVLSFSTDSRPKIRKVAQAASREIIKSGINKLDLLENKVKNHPACDVTAEFCLEQLSQYGASKDQNNILHTMGLVRLTLEFLPAQRVKSICESLLQLMTIGNTLLKTCCLQTLRYFLVSRPRADNLPASMTAKLITALYNYVPSANDVVLWKLWLPVMLEAHYHLNKLDENLCFQHLPFLFETAVKAFMCESLEIHAVVADCLKGVLNHVIEPVKEKLIFEGDVLTSVRKCFELIEGALRFQYQASWNQVLLVIGVFYEVSGLHGYTFMTNSLKKLGTLCENENLMCFNEAKYAIGSAVRSMGPQTVLEAIQLELEMSSASFRRGWIISVLQQNIRHADFSYFVSHLKPIIEQLQKRAANASSNNQVATKKTLVDMEIQVWSLLPAFCTRPINVVESFKKIAQILGTLISTRPNVRLHILSGIRTLINQDDDAINTVLGRYSKNFMPIFFNLYATQSNEELTLGERLAVYETLKVYLKITDSHLIESLHQKLMTKLTDKEIAQSLRHAFLDLILVVLPYLNSEQIKVTYNKLLEHIKSDDRTVRKKVYRFIEELCSCDSESCKTFVRLSLSDLQSILGDTLESASPATKATVVCIKEPSTKARSSALALLVEIGNYFIKISASAKKDGFKEFIHLVVAGIAGTPKMINASVLALCNIIREFTERVREDMQPLIDCACSLMQYPNRQVVDSAILLLKSILASFSEEDLFEFSEKMVTSLTSMPDDIKRPFRFKTKEVLVKLVKKFGYLRVIKLAPDSLHGIIKKINKDLIREKRNKADKDTMKSEETEPLVEKKSKDDLMDSDDENESNGDVNENAKSETNKLWLREKGAEEVINFLDPSAFKNITATKHKSNAKAKNKTGGFQLSNDGKLIIVDDEGAK</sequence>
<protein>
    <submittedName>
        <fullName evidence="7">Uncharacterized protein</fullName>
    </submittedName>
</protein>
<evidence type="ECO:0000256" key="2">
    <source>
        <dbReference type="ARBA" id="ARBA00007690"/>
    </source>
</evidence>
<dbReference type="Pfam" id="PF25772">
    <property type="entry name" value="HEAT_RRP12_N"/>
    <property type="match status" value="1"/>
</dbReference>
<dbReference type="PhylomeDB" id="T1JG61"/>
<dbReference type="HOGENOM" id="CLU_003753_0_0_1"/>
<reference evidence="7" key="2">
    <citation type="submission" date="2015-02" db="UniProtKB">
        <authorList>
            <consortium name="EnsemblMetazoa"/>
        </authorList>
    </citation>
    <scope>IDENTIFICATION</scope>
</reference>
<comment type="subcellular location">
    <subcellularLocation>
        <location evidence="1">Nucleus</location>
    </subcellularLocation>
</comment>
<dbReference type="OMA" id="PDQMKHR"/>
<accession>T1JG61</accession>
<dbReference type="InterPro" id="IPR011989">
    <property type="entry name" value="ARM-like"/>
</dbReference>
<evidence type="ECO:0000256" key="4">
    <source>
        <dbReference type="SAM" id="MobiDB-lite"/>
    </source>
</evidence>
<dbReference type="PANTHER" id="PTHR48287">
    <property type="entry name" value="ARM REPEAT SUPERFAMILY PROTEIN"/>
    <property type="match status" value="1"/>
</dbReference>
<reference evidence="8" key="1">
    <citation type="submission" date="2011-05" db="EMBL/GenBank/DDBJ databases">
        <authorList>
            <person name="Richards S.R."/>
            <person name="Qu J."/>
            <person name="Jiang H."/>
            <person name="Jhangiani S.N."/>
            <person name="Agravi P."/>
            <person name="Goodspeed R."/>
            <person name="Gross S."/>
            <person name="Mandapat C."/>
            <person name="Jackson L."/>
            <person name="Mathew T."/>
            <person name="Pu L."/>
            <person name="Thornton R."/>
            <person name="Saada N."/>
            <person name="Wilczek-Boney K.B."/>
            <person name="Lee S."/>
            <person name="Kovar C."/>
            <person name="Wu Y."/>
            <person name="Scherer S.E."/>
            <person name="Worley K.C."/>
            <person name="Muzny D.M."/>
            <person name="Gibbs R."/>
        </authorList>
    </citation>
    <scope>NUCLEOTIDE SEQUENCE</scope>
    <source>
        <strain evidence="8">Brora</strain>
    </source>
</reference>
<feature type="compositionally biased region" description="Basic and acidic residues" evidence="4">
    <location>
        <begin position="926"/>
        <end position="949"/>
    </location>
</feature>
<evidence type="ECO:0000256" key="1">
    <source>
        <dbReference type="ARBA" id="ARBA00004123"/>
    </source>
</evidence>